<dbReference type="InterPro" id="IPR007686">
    <property type="entry name" value="YutG/PgpA"/>
</dbReference>
<dbReference type="SUPFAM" id="SSF101307">
    <property type="entry name" value="YutG-like"/>
    <property type="match status" value="1"/>
</dbReference>
<dbReference type="PIRSF" id="PIRSF006162">
    <property type="entry name" value="PgpA"/>
    <property type="match status" value="1"/>
</dbReference>
<comment type="caution">
    <text evidence="3">The sequence shown here is derived from an EMBL/GenBank/DDBJ whole genome shotgun (WGS) entry which is preliminary data.</text>
</comment>
<dbReference type="PANTHER" id="PTHR36305">
    <property type="entry name" value="PHOSPHATIDYLGLYCEROPHOSPHATASE A"/>
    <property type="match status" value="1"/>
</dbReference>
<dbReference type="GO" id="GO:0008962">
    <property type="term" value="F:phosphatidylglycerophosphatase activity"/>
    <property type="evidence" value="ECO:0007669"/>
    <property type="project" value="InterPro"/>
</dbReference>
<reference evidence="3 4" key="1">
    <citation type="journal article" date="2016" name="Nat. Commun.">
        <title>Thousands of microbial genomes shed light on interconnected biogeochemical processes in an aquifer system.</title>
        <authorList>
            <person name="Anantharaman K."/>
            <person name="Brown C.T."/>
            <person name="Hug L.A."/>
            <person name="Sharon I."/>
            <person name="Castelle C.J."/>
            <person name="Probst A.J."/>
            <person name="Thomas B.C."/>
            <person name="Singh A."/>
            <person name="Wilkins M.J."/>
            <person name="Karaoz U."/>
            <person name="Brodie E.L."/>
            <person name="Williams K.H."/>
            <person name="Hubbard S.S."/>
            <person name="Banfield J.F."/>
        </authorList>
    </citation>
    <scope>NUCLEOTIDE SEQUENCE [LARGE SCALE GENOMIC DNA]</scope>
</reference>
<dbReference type="InterPro" id="IPR036681">
    <property type="entry name" value="PgpA-like_sf"/>
</dbReference>
<evidence type="ECO:0000256" key="1">
    <source>
        <dbReference type="SAM" id="Phobius"/>
    </source>
</evidence>
<dbReference type="Proteomes" id="UP000179001">
    <property type="component" value="Unassembled WGS sequence"/>
</dbReference>
<keyword evidence="1" id="KW-0472">Membrane</keyword>
<feature type="transmembrane region" description="Helical" evidence="1">
    <location>
        <begin position="80"/>
        <end position="104"/>
    </location>
</feature>
<feature type="domain" description="YutG/PgpA" evidence="2">
    <location>
        <begin position="9"/>
        <end position="146"/>
    </location>
</feature>
<evidence type="ECO:0000259" key="2">
    <source>
        <dbReference type="Pfam" id="PF04608"/>
    </source>
</evidence>
<keyword evidence="1" id="KW-0812">Transmembrane</keyword>
<dbReference type="Pfam" id="PF04608">
    <property type="entry name" value="PgpA"/>
    <property type="match status" value="1"/>
</dbReference>
<evidence type="ECO:0000313" key="4">
    <source>
        <dbReference type="Proteomes" id="UP000179001"/>
    </source>
</evidence>
<dbReference type="GO" id="GO:0006629">
    <property type="term" value="P:lipid metabolic process"/>
    <property type="evidence" value="ECO:0007669"/>
    <property type="project" value="InterPro"/>
</dbReference>
<dbReference type="PANTHER" id="PTHR36305:SF1">
    <property type="entry name" value="PHOSPHATIDYLGLYCEROPHOSPHATASE A"/>
    <property type="match status" value="1"/>
</dbReference>
<dbReference type="AlphaFoldDB" id="A0A1F5T0E8"/>
<dbReference type="InterPro" id="IPR026037">
    <property type="entry name" value="PgpA"/>
</dbReference>
<protein>
    <recommendedName>
        <fullName evidence="2">YutG/PgpA domain-containing protein</fullName>
    </recommendedName>
</protein>
<organism evidence="3 4">
    <name type="scientific">Candidatus Falkowbacteria bacterium RIFOXYC2_FULL_36_12</name>
    <dbReference type="NCBI Taxonomy" id="1798002"/>
    <lineage>
        <taxon>Bacteria</taxon>
        <taxon>Candidatus Falkowiibacteriota</taxon>
    </lineage>
</organism>
<feature type="transmembrane region" description="Helical" evidence="1">
    <location>
        <begin position="33"/>
        <end position="59"/>
    </location>
</feature>
<accession>A0A1F5T0E8</accession>
<dbReference type="CDD" id="cd06971">
    <property type="entry name" value="PgpA"/>
    <property type="match status" value="1"/>
</dbReference>
<dbReference type="EMBL" id="MFGJ01000006">
    <property type="protein sequence ID" value="OGF32445.1"/>
    <property type="molecule type" value="Genomic_DNA"/>
</dbReference>
<keyword evidence="1" id="KW-1133">Transmembrane helix</keyword>
<gene>
    <name evidence="3" type="ORF">A2478_03915</name>
</gene>
<dbReference type="STRING" id="1798002.A2478_03915"/>
<sequence>MYKKFITLAATGFGSGYAPLAPGTAGTLVGIPLFLVFSALPWALWLITVVAFAFLAWHVSEEAEKLFGQKDARCIVIDEIAGLQWSLFLIAPTALHVALGFFLFRLFDIVKPFPARLFEERLPGGLGVVADDLAAGVYANVVLQILIHLAGI</sequence>
<proteinExistence type="predicted"/>
<evidence type="ECO:0000313" key="3">
    <source>
        <dbReference type="EMBL" id="OGF32445.1"/>
    </source>
</evidence>
<name>A0A1F5T0E8_9BACT</name>